<proteinExistence type="predicted"/>
<reference evidence="1" key="1">
    <citation type="submission" date="2015-11" db="EMBL/GenBank/DDBJ databases">
        <title>De novo transcriptome assembly of four potential Pierce s Disease insect vectors from Arizona vineyards.</title>
        <authorList>
            <person name="Tassone E.E."/>
        </authorList>
    </citation>
    <scope>NUCLEOTIDE SEQUENCE</scope>
</reference>
<name>A0A1B6HAV5_9HEMI</name>
<dbReference type="AlphaFoldDB" id="A0A1B6HAV5"/>
<sequence>PLDHVALGDRAHRAQLEEPHRLVDMRAGDDGDKLHPRQRLAYPDEALELPDRYGNGVLARAAPHVGHLLPDPHVKLAQAGRSLGRERGADPLRILDVALELGNGQDGGIPVGLRAGGLRLDAVEAA</sequence>
<gene>
    <name evidence="1" type="ORF">g.2105</name>
</gene>
<accession>A0A1B6HAV5</accession>
<feature type="non-terminal residue" evidence="1">
    <location>
        <position position="126"/>
    </location>
</feature>
<feature type="non-terminal residue" evidence="1">
    <location>
        <position position="1"/>
    </location>
</feature>
<organism evidence="1">
    <name type="scientific">Homalodisca liturata</name>
    <dbReference type="NCBI Taxonomy" id="320908"/>
    <lineage>
        <taxon>Eukaryota</taxon>
        <taxon>Metazoa</taxon>
        <taxon>Ecdysozoa</taxon>
        <taxon>Arthropoda</taxon>
        <taxon>Hexapoda</taxon>
        <taxon>Insecta</taxon>
        <taxon>Pterygota</taxon>
        <taxon>Neoptera</taxon>
        <taxon>Paraneoptera</taxon>
        <taxon>Hemiptera</taxon>
        <taxon>Auchenorrhyncha</taxon>
        <taxon>Membracoidea</taxon>
        <taxon>Cicadellidae</taxon>
        <taxon>Cicadellinae</taxon>
        <taxon>Proconiini</taxon>
        <taxon>Homalodisca</taxon>
    </lineage>
</organism>
<protein>
    <submittedName>
        <fullName evidence="1">Uncharacterized protein</fullName>
    </submittedName>
</protein>
<evidence type="ECO:0000313" key="1">
    <source>
        <dbReference type="EMBL" id="JAS71782.1"/>
    </source>
</evidence>
<dbReference type="EMBL" id="GECU01035924">
    <property type="protein sequence ID" value="JAS71782.1"/>
    <property type="molecule type" value="Transcribed_RNA"/>
</dbReference>